<dbReference type="InterPro" id="IPR009996">
    <property type="entry name" value="YycH"/>
</dbReference>
<keyword evidence="3" id="KW-1185">Reference proteome</keyword>
<dbReference type="CDD" id="cd15787">
    <property type="entry name" value="YycH_N"/>
    <property type="match status" value="1"/>
</dbReference>
<evidence type="ECO:0000313" key="2">
    <source>
        <dbReference type="EMBL" id="AYQ74536.1"/>
    </source>
</evidence>
<dbReference type="AlphaFoldDB" id="A0A3G3K200"/>
<gene>
    <name evidence="2" type="ORF">EAV92_19360</name>
</gene>
<organism evidence="2 3">
    <name type="scientific">Cohnella candidum</name>
    <dbReference type="NCBI Taxonomy" id="2674991"/>
    <lineage>
        <taxon>Bacteria</taxon>
        <taxon>Bacillati</taxon>
        <taxon>Bacillota</taxon>
        <taxon>Bacilli</taxon>
        <taxon>Bacillales</taxon>
        <taxon>Paenibacillaceae</taxon>
        <taxon>Cohnella</taxon>
    </lineage>
</organism>
<dbReference type="Proteomes" id="UP000269097">
    <property type="component" value="Chromosome"/>
</dbReference>
<dbReference type="KEGG" id="coh:EAV92_19360"/>
<evidence type="ECO:0000259" key="1">
    <source>
        <dbReference type="Pfam" id="PF07435"/>
    </source>
</evidence>
<sequence length="442" mass="49787">MMEKGKSVLLGLLVALSLVQSYFLAYSMPSLEAKVKPNQDYVQTEPLGPEEKVQNLLFPEEIVLHLGGDKHTVFYPDNSPYYDLILSKLQGRDFKGFERSSVDSVDWDLVRREDQGVELRFGRPIPFKLLQGEGVFKLETDFLFSGDSIDRIWIFVRKDSEEVRTFFFSSDGRNVYESLRADLTVGDVATNVGFGQFWTPYQTTDGQLYLPEKPYSWLTQMDVPITRYTSEQMQTNLFFDPGMTRTIQENKDGNLIYTDGRRGLKIGENGGWMSYTDPVAPTEGQTDFIDNVTGAVRFVNQHGGWNGQYRLTLSPESDADNEDSADSLIRFQQYYGKVPVMPGKGLTFGYMQLLLQQGTVTSYERSLLIMDDTAKNRTSRTLPGGDPLRSLIAQASLGSRVMALFPAYRPTLEKDVITLHPVWAVRLANGSVQIVAESTAAP</sequence>
<proteinExistence type="predicted"/>
<accession>A0A3G3K200</accession>
<dbReference type="EMBL" id="CP033433">
    <property type="protein sequence ID" value="AYQ74536.1"/>
    <property type="molecule type" value="Genomic_DNA"/>
</dbReference>
<protein>
    <recommendedName>
        <fullName evidence="1">Regulatory protein YycH domain-containing protein</fullName>
    </recommendedName>
</protein>
<reference evidence="2 3" key="1">
    <citation type="submission" date="2018-10" db="EMBL/GenBank/DDBJ databases">
        <title>Genome Sequence of Cohnella sp.</title>
        <authorList>
            <person name="Srinivasan S."/>
            <person name="Kim M.K."/>
        </authorList>
    </citation>
    <scope>NUCLEOTIDE SEQUENCE [LARGE SCALE GENOMIC DNA]</scope>
    <source>
        <strain evidence="2 3">18JY8-7</strain>
    </source>
</reference>
<dbReference type="InterPro" id="IPR042274">
    <property type="entry name" value="YycH/YycI_2"/>
</dbReference>
<dbReference type="Pfam" id="PF07435">
    <property type="entry name" value="YycH"/>
    <property type="match status" value="1"/>
</dbReference>
<dbReference type="RefSeq" id="WP_123042616.1">
    <property type="nucleotide sequence ID" value="NZ_CP033433.1"/>
</dbReference>
<name>A0A3G3K200_9BACL</name>
<evidence type="ECO:0000313" key="3">
    <source>
        <dbReference type="Proteomes" id="UP000269097"/>
    </source>
</evidence>
<dbReference type="Gene3D" id="3.30.310.160">
    <property type="entry name" value="YycH protein, domain 2"/>
    <property type="match status" value="1"/>
</dbReference>
<feature type="domain" description="Regulatory protein YycH" evidence="1">
    <location>
        <begin position="3"/>
        <end position="431"/>
    </location>
</feature>